<comment type="caution">
    <text evidence="3">The sequence shown here is derived from an EMBL/GenBank/DDBJ whole genome shotgun (WGS) entry which is preliminary data.</text>
</comment>
<dbReference type="GO" id="GO:0008270">
    <property type="term" value="F:zinc ion binding"/>
    <property type="evidence" value="ECO:0007669"/>
    <property type="project" value="InterPro"/>
</dbReference>
<dbReference type="SUPFAM" id="SSF57756">
    <property type="entry name" value="Retrovirus zinc finger-like domains"/>
    <property type="match status" value="1"/>
</dbReference>
<reference evidence="3 4" key="1">
    <citation type="submission" date="2024-01" db="EMBL/GenBank/DDBJ databases">
        <title>The genome of the rayed Mediterranean limpet Patella caerulea (Linnaeus, 1758).</title>
        <authorList>
            <person name="Anh-Thu Weber A."/>
            <person name="Halstead-Nussloch G."/>
        </authorList>
    </citation>
    <scope>NUCLEOTIDE SEQUENCE [LARGE SCALE GENOMIC DNA]</scope>
    <source>
        <strain evidence="3">AATW-2023a</strain>
        <tissue evidence="3">Whole specimen</tissue>
    </source>
</reference>
<dbReference type="InterPro" id="IPR036875">
    <property type="entry name" value="Znf_CCHC_sf"/>
</dbReference>
<feature type="domain" description="CCHC-type" evidence="2">
    <location>
        <begin position="183"/>
        <end position="199"/>
    </location>
</feature>
<protein>
    <recommendedName>
        <fullName evidence="2">CCHC-type domain-containing protein</fullName>
    </recommendedName>
</protein>
<evidence type="ECO:0000259" key="2">
    <source>
        <dbReference type="SMART" id="SM00343"/>
    </source>
</evidence>
<dbReference type="EMBL" id="JAZGQO010000018">
    <property type="protein sequence ID" value="KAK6168276.1"/>
    <property type="molecule type" value="Genomic_DNA"/>
</dbReference>
<proteinExistence type="predicted"/>
<dbReference type="GO" id="GO:0002218">
    <property type="term" value="P:activation of innate immune response"/>
    <property type="evidence" value="ECO:0007669"/>
    <property type="project" value="InterPro"/>
</dbReference>
<dbReference type="GO" id="GO:0003723">
    <property type="term" value="F:RNA binding"/>
    <property type="evidence" value="ECO:0007669"/>
    <property type="project" value="InterPro"/>
</dbReference>
<dbReference type="Gene3D" id="4.10.60.10">
    <property type="entry name" value="Zinc finger, CCHC-type"/>
    <property type="match status" value="1"/>
</dbReference>
<dbReference type="InterPro" id="IPR001878">
    <property type="entry name" value="Znf_CCHC"/>
</dbReference>
<feature type="compositionally biased region" description="Basic and acidic residues" evidence="1">
    <location>
        <begin position="294"/>
        <end position="309"/>
    </location>
</feature>
<dbReference type="PANTHER" id="PTHR22639:SF3">
    <property type="entry name" value="ZINC FINGER CCHC DOMAIN-CONTAINING PROTEIN 3"/>
    <property type="match status" value="1"/>
</dbReference>
<sequence>MTESHSARRAVFDHKAPVFSKDCTVLLSVKNKQDVTALRVIKAVRDVCGDDAILTCIPRTGDDYEVTLVDSDCALRLVESNLVFDDVPVFVRHISSKIKVVSFMHLSGLISDGEIERKLKQWRLELLGPIKRRRYEHDGIFDGTRFVKVRFPPDVSSLPYSVGFQCESGVEYFSIRHDHQEKVCFHCLSHDHLLAGCPSRVCRRCKRPGHIQRYCTVTLCSTCKCPLSECSCQPPPLWNLGATDVPTAIDGNIPISDVEASSVSGAAETIFTINEADNDKSLDDEHNLAVIKPSENDPKENNGDGHDQVSMDDDLFDDDVGINPTGEYAHQPLEVPVKCDRPDETVVSSFPGFNRFCLPSENLSKRVKRRPKIVVKPKVDFARGIVKTRLPIRPKNSKNVKK</sequence>
<feature type="region of interest" description="Disordered" evidence="1">
    <location>
        <begin position="290"/>
        <end position="329"/>
    </location>
</feature>
<evidence type="ECO:0000313" key="4">
    <source>
        <dbReference type="Proteomes" id="UP001347796"/>
    </source>
</evidence>
<evidence type="ECO:0000313" key="3">
    <source>
        <dbReference type="EMBL" id="KAK6168276.1"/>
    </source>
</evidence>
<dbReference type="AlphaFoldDB" id="A0AAN8GCJ1"/>
<dbReference type="Proteomes" id="UP001347796">
    <property type="component" value="Unassembled WGS sequence"/>
</dbReference>
<evidence type="ECO:0000256" key="1">
    <source>
        <dbReference type="SAM" id="MobiDB-lite"/>
    </source>
</evidence>
<organism evidence="3 4">
    <name type="scientific">Patella caerulea</name>
    <name type="common">Rayed Mediterranean limpet</name>
    <dbReference type="NCBI Taxonomy" id="87958"/>
    <lineage>
        <taxon>Eukaryota</taxon>
        <taxon>Metazoa</taxon>
        <taxon>Spiralia</taxon>
        <taxon>Lophotrochozoa</taxon>
        <taxon>Mollusca</taxon>
        <taxon>Gastropoda</taxon>
        <taxon>Patellogastropoda</taxon>
        <taxon>Patelloidea</taxon>
        <taxon>Patellidae</taxon>
        <taxon>Patella</taxon>
    </lineage>
</organism>
<gene>
    <name evidence="3" type="ORF">SNE40_022137</name>
</gene>
<feature type="domain" description="CCHC-type" evidence="2">
    <location>
        <begin position="201"/>
        <end position="217"/>
    </location>
</feature>
<dbReference type="PANTHER" id="PTHR22639">
    <property type="entry name" value="GAG-RELATED PROTEIN"/>
    <property type="match status" value="1"/>
</dbReference>
<feature type="compositionally biased region" description="Acidic residues" evidence="1">
    <location>
        <begin position="310"/>
        <end position="320"/>
    </location>
</feature>
<keyword evidence="4" id="KW-1185">Reference proteome</keyword>
<dbReference type="GO" id="GO:0003690">
    <property type="term" value="F:double-stranded DNA binding"/>
    <property type="evidence" value="ECO:0007669"/>
    <property type="project" value="InterPro"/>
</dbReference>
<dbReference type="InterPro" id="IPR042509">
    <property type="entry name" value="ZCCHC3"/>
</dbReference>
<name>A0AAN8GCJ1_PATCE</name>
<accession>A0AAN8GCJ1</accession>
<dbReference type="SMART" id="SM00343">
    <property type="entry name" value="ZnF_C2HC"/>
    <property type="match status" value="2"/>
</dbReference>